<feature type="transmembrane region" description="Helical" evidence="1">
    <location>
        <begin position="85"/>
        <end position="105"/>
    </location>
</feature>
<dbReference type="EMBL" id="JAPVEA010000008">
    <property type="protein sequence ID" value="KAJ5438474.1"/>
    <property type="molecule type" value="Genomic_DNA"/>
</dbReference>
<reference evidence="2" key="2">
    <citation type="journal article" date="2023" name="IMA Fungus">
        <title>Comparative genomic study of the Penicillium genus elucidates a diverse pangenome and 15 lateral gene transfer events.</title>
        <authorList>
            <person name="Petersen C."/>
            <person name="Sorensen T."/>
            <person name="Nielsen M.R."/>
            <person name="Sondergaard T.E."/>
            <person name="Sorensen J.L."/>
            <person name="Fitzpatrick D.A."/>
            <person name="Frisvad J.C."/>
            <person name="Nielsen K.L."/>
        </authorList>
    </citation>
    <scope>NUCLEOTIDE SEQUENCE</scope>
    <source>
        <strain evidence="2">IBT 16125</strain>
    </source>
</reference>
<organism evidence="2 3">
    <name type="scientific">Penicillium daleae</name>
    <dbReference type="NCBI Taxonomy" id="63821"/>
    <lineage>
        <taxon>Eukaryota</taxon>
        <taxon>Fungi</taxon>
        <taxon>Dikarya</taxon>
        <taxon>Ascomycota</taxon>
        <taxon>Pezizomycotina</taxon>
        <taxon>Eurotiomycetes</taxon>
        <taxon>Eurotiomycetidae</taxon>
        <taxon>Eurotiales</taxon>
        <taxon>Aspergillaceae</taxon>
        <taxon>Penicillium</taxon>
    </lineage>
</organism>
<keyword evidence="1" id="KW-1133">Transmembrane helix</keyword>
<keyword evidence="1" id="KW-0812">Transmembrane</keyword>
<dbReference type="GeneID" id="81603097"/>
<evidence type="ECO:0000313" key="2">
    <source>
        <dbReference type="EMBL" id="KAJ5438474.1"/>
    </source>
</evidence>
<protein>
    <submittedName>
        <fullName evidence="2">Uncharacterized protein</fullName>
    </submittedName>
</protein>
<proteinExistence type="predicted"/>
<reference evidence="2" key="1">
    <citation type="submission" date="2022-12" db="EMBL/GenBank/DDBJ databases">
        <authorList>
            <person name="Petersen C."/>
        </authorList>
    </citation>
    <scope>NUCLEOTIDE SEQUENCE</scope>
    <source>
        <strain evidence="2">IBT 16125</strain>
    </source>
</reference>
<evidence type="ECO:0000256" key="1">
    <source>
        <dbReference type="SAM" id="Phobius"/>
    </source>
</evidence>
<dbReference type="RefSeq" id="XP_056761703.1">
    <property type="nucleotide sequence ID" value="XM_056912854.1"/>
</dbReference>
<dbReference type="Proteomes" id="UP001213681">
    <property type="component" value="Unassembled WGS sequence"/>
</dbReference>
<dbReference type="AlphaFoldDB" id="A0AAD6BZS3"/>
<gene>
    <name evidence="2" type="ORF">N7458_009472</name>
</gene>
<accession>A0AAD6BZS3</accession>
<comment type="caution">
    <text evidence="2">The sequence shown here is derived from an EMBL/GenBank/DDBJ whole genome shotgun (WGS) entry which is preliminary data.</text>
</comment>
<sequence>MAFINQRSLHLAAIVILLDMLLMHKLTLAMPVAILARACLEIDLSVPASVSGPSLALPSARHQARQVNPYGGPVDPQLNADRDHASLIVLVVILVGLVIGGFFVVSWRLGLTGVYGAWCRGWRDNLRQLSPKNIWDAWCAYWKDRTRQCRRRREGIELQPYPGPPPSAPYQRLASPARPAPALIRLGPFQVGRRVLGAG</sequence>
<keyword evidence="3" id="KW-1185">Reference proteome</keyword>
<keyword evidence="1" id="KW-0472">Membrane</keyword>
<evidence type="ECO:0000313" key="3">
    <source>
        <dbReference type="Proteomes" id="UP001213681"/>
    </source>
</evidence>
<name>A0AAD6BZS3_9EURO</name>